<keyword evidence="1" id="KW-0472">Membrane</keyword>
<feature type="domain" description="DUF4350" evidence="2">
    <location>
        <begin position="33"/>
        <end position="221"/>
    </location>
</feature>
<keyword evidence="1" id="KW-1133">Transmembrane helix</keyword>
<gene>
    <name evidence="3" type="ORF">ASZ90_016340</name>
</gene>
<evidence type="ECO:0000256" key="1">
    <source>
        <dbReference type="SAM" id="Phobius"/>
    </source>
</evidence>
<protein>
    <recommendedName>
        <fullName evidence="2">DUF4350 domain-containing protein</fullName>
    </recommendedName>
</protein>
<proteinExistence type="predicted"/>
<accession>A0A0W8EYF7</accession>
<evidence type="ECO:0000313" key="3">
    <source>
        <dbReference type="EMBL" id="KUG13638.1"/>
    </source>
</evidence>
<dbReference type="Pfam" id="PF14258">
    <property type="entry name" value="DUF4350"/>
    <property type="match status" value="1"/>
</dbReference>
<name>A0A0W8EYF7_9ZZZZ</name>
<organism evidence="3">
    <name type="scientific">hydrocarbon metagenome</name>
    <dbReference type="NCBI Taxonomy" id="938273"/>
    <lineage>
        <taxon>unclassified sequences</taxon>
        <taxon>metagenomes</taxon>
        <taxon>ecological metagenomes</taxon>
    </lineage>
</organism>
<comment type="caution">
    <text evidence="3">The sequence shown here is derived from an EMBL/GenBank/DDBJ whole genome shotgun (WGS) entry which is preliminary data.</text>
</comment>
<feature type="transmembrane region" description="Helical" evidence="1">
    <location>
        <begin position="257"/>
        <end position="286"/>
    </location>
</feature>
<evidence type="ECO:0000259" key="2">
    <source>
        <dbReference type="Pfam" id="PF14258"/>
    </source>
</evidence>
<reference evidence="3" key="1">
    <citation type="journal article" date="2015" name="Proc. Natl. Acad. Sci. U.S.A.">
        <title>Networks of energetic and metabolic interactions define dynamics in microbial communities.</title>
        <authorList>
            <person name="Embree M."/>
            <person name="Liu J.K."/>
            <person name="Al-Bassam M.M."/>
            <person name="Zengler K."/>
        </authorList>
    </citation>
    <scope>NUCLEOTIDE SEQUENCE</scope>
</reference>
<sequence length="296" mass="31156">MNRTTAVTAVLLVLAALTLTIHFGTTDIEFSRYNIEWTGTSGFFAALESTGAIGITSLSGLPGPRDALLLVIAPGSPYTPEEADALRAFLDDGNILVIADETGESGSLLAGLGSSIAIVPGNLSSIERAFPDPRAVIVTPRTEDPLLSGVASLTLNHASAVSGGEILLATTLFSWMDTNGNGRLDQDETLASYGVLSREAIGNGTLYVLSDASLFSNGMQRARLAGDNDLFLGNILAARPVVLVEQHRSLTAGAEGILALVLVVKSTMVIKFLLLILSMTIVWVVFSRRLGEWGRA</sequence>
<dbReference type="EMBL" id="LNQE01001712">
    <property type="protein sequence ID" value="KUG13638.1"/>
    <property type="molecule type" value="Genomic_DNA"/>
</dbReference>
<dbReference type="InterPro" id="IPR025646">
    <property type="entry name" value="DUF4350"/>
</dbReference>
<dbReference type="AlphaFoldDB" id="A0A0W8EYF7"/>
<keyword evidence="1" id="KW-0812">Transmembrane</keyword>